<gene>
    <name evidence="2" type="ORF">ERS852420_01613</name>
    <name evidence="3" type="ORF">GMD30_12005</name>
</gene>
<evidence type="ECO:0000313" key="5">
    <source>
        <dbReference type="Proteomes" id="UP000446657"/>
    </source>
</evidence>
<evidence type="ECO:0000313" key="3">
    <source>
        <dbReference type="EMBL" id="MTR82392.1"/>
    </source>
</evidence>
<evidence type="ECO:0000313" key="4">
    <source>
        <dbReference type="Proteomes" id="UP000095495"/>
    </source>
</evidence>
<accession>A0A173SSI0</accession>
<reference evidence="2 4" key="1">
    <citation type="submission" date="2015-09" db="EMBL/GenBank/DDBJ databases">
        <authorList>
            <consortium name="Pathogen Informatics"/>
        </authorList>
    </citation>
    <scope>NUCLEOTIDE SEQUENCE [LARGE SCALE GENOMIC DNA]</scope>
    <source>
        <strain evidence="2 4">2789STDY5608863</strain>
    </source>
</reference>
<organism evidence="2 4">
    <name type="scientific">Roseburia faecis</name>
    <dbReference type="NCBI Taxonomy" id="301302"/>
    <lineage>
        <taxon>Bacteria</taxon>
        <taxon>Bacillati</taxon>
        <taxon>Bacillota</taxon>
        <taxon>Clostridia</taxon>
        <taxon>Lachnospirales</taxon>
        <taxon>Lachnospiraceae</taxon>
        <taxon>Roseburia</taxon>
    </lineage>
</organism>
<name>A0A173SSI0_9FIRM</name>
<sequence>MKKLKKAIIAIVVVVIVLGILSISGIFDQTEDVQIVTESNLHKIIEVSRLSTYECVYNDICTVMDEDDPSKVAYYCKYKGRVKAGIDFTKVDIKMEEQESGEYLITVTLPKVTLDDPEVDIDSLKYMFQEKKANDGTVSGEAYKACIQDIKEKSKSETMIYKTAQQNAENTIKGLVEPFVRNAETSEDHYKVKIITSEENAK</sequence>
<dbReference type="Proteomes" id="UP000095495">
    <property type="component" value="Unassembled WGS sequence"/>
</dbReference>
<dbReference type="RefSeq" id="WP_055262447.1">
    <property type="nucleotide sequence ID" value="NZ_CYXV01000006.1"/>
</dbReference>
<protein>
    <submittedName>
        <fullName evidence="3">DUF4230 domain-containing protein</fullName>
    </submittedName>
</protein>
<dbReference type="Proteomes" id="UP000446657">
    <property type="component" value="Unassembled WGS sequence"/>
</dbReference>
<dbReference type="Pfam" id="PF14014">
    <property type="entry name" value="DUF4230"/>
    <property type="match status" value="1"/>
</dbReference>
<dbReference type="InterPro" id="IPR025324">
    <property type="entry name" value="DUF4230"/>
</dbReference>
<keyword evidence="1" id="KW-1133">Transmembrane helix</keyword>
<feature type="transmembrane region" description="Helical" evidence="1">
    <location>
        <begin position="7"/>
        <end position="27"/>
    </location>
</feature>
<keyword evidence="1" id="KW-0472">Membrane</keyword>
<keyword evidence="1" id="KW-0812">Transmembrane</keyword>
<dbReference type="EMBL" id="WNAL01000025">
    <property type="protein sequence ID" value="MTR82392.1"/>
    <property type="molecule type" value="Genomic_DNA"/>
</dbReference>
<proteinExistence type="predicted"/>
<evidence type="ECO:0000256" key="1">
    <source>
        <dbReference type="SAM" id="Phobius"/>
    </source>
</evidence>
<dbReference type="EMBL" id="CYXV01000006">
    <property type="protein sequence ID" value="CUM93343.1"/>
    <property type="molecule type" value="Genomic_DNA"/>
</dbReference>
<evidence type="ECO:0000313" key="2">
    <source>
        <dbReference type="EMBL" id="CUM93343.1"/>
    </source>
</evidence>
<reference evidence="3 5" key="2">
    <citation type="journal article" date="2019" name="Nat. Med.">
        <title>A library of human gut bacterial isolates paired with longitudinal multiomics data enables mechanistic microbiome research.</title>
        <authorList>
            <person name="Poyet M."/>
            <person name="Groussin M."/>
            <person name="Gibbons S.M."/>
            <person name="Avila-Pacheco J."/>
            <person name="Jiang X."/>
            <person name="Kearney S.M."/>
            <person name="Perrotta A.R."/>
            <person name="Berdy B."/>
            <person name="Zhao S."/>
            <person name="Lieberman T.D."/>
            <person name="Swanson P.K."/>
            <person name="Smith M."/>
            <person name="Roesemann S."/>
            <person name="Alexander J.E."/>
            <person name="Rich S.A."/>
            <person name="Livny J."/>
            <person name="Vlamakis H."/>
            <person name="Clish C."/>
            <person name="Bullock K."/>
            <person name="Deik A."/>
            <person name="Scott J."/>
            <person name="Pierce K.A."/>
            <person name="Xavier R.J."/>
            <person name="Alm E.J."/>
        </authorList>
    </citation>
    <scope>NUCLEOTIDE SEQUENCE [LARGE SCALE GENOMIC DNA]</scope>
    <source>
        <strain evidence="3 5">BIOML-A1</strain>
    </source>
</reference>
<dbReference type="AlphaFoldDB" id="A0A173SSI0"/>